<dbReference type="InterPro" id="IPR001638">
    <property type="entry name" value="Solute-binding_3/MltF_N"/>
</dbReference>
<dbReference type="Pfam" id="PF00497">
    <property type="entry name" value="SBP_bac_3"/>
    <property type="match status" value="1"/>
</dbReference>
<dbReference type="EMBL" id="VWRT01000005">
    <property type="protein sequence ID" value="KAE8438933.1"/>
    <property type="molecule type" value="Genomic_DNA"/>
</dbReference>
<protein>
    <submittedName>
        <fullName evidence="5">Amino acid ABC transporter substrate-binding protein</fullName>
    </submittedName>
</protein>
<evidence type="ECO:0000313" key="6">
    <source>
        <dbReference type="Proteomes" id="UP000466130"/>
    </source>
</evidence>
<reference evidence="5 6" key="1">
    <citation type="submission" date="2019-09" db="EMBL/GenBank/DDBJ databases">
        <title>The Halomonas whole genome shotgun (WGS).</title>
        <authorList>
            <person name="Xie Z."/>
        </authorList>
    </citation>
    <scope>NUCLEOTIDE SEQUENCE [LARGE SCALE GENOMIC DNA]</scope>
    <source>
        <strain evidence="5 6">NBT06E8</strain>
    </source>
</reference>
<evidence type="ECO:0000313" key="5">
    <source>
        <dbReference type="EMBL" id="KAE8438933.1"/>
    </source>
</evidence>
<dbReference type="SMART" id="SM00062">
    <property type="entry name" value="PBPb"/>
    <property type="match status" value="1"/>
</dbReference>
<dbReference type="InterPro" id="IPR051455">
    <property type="entry name" value="Bact_solute-bind_prot3"/>
</dbReference>
<gene>
    <name evidence="5" type="ORF">F1978_07565</name>
</gene>
<evidence type="ECO:0000256" key="3">
    <source>
        <dbReference type="ARBA" id="ARBA00022729"/>
    </source>
</evidence>
<dbReference type="SUPFAM" id="SSF53850">
    <property type="entry name" value="Periplasmic binding protein-like II"/>
    <property type="match status" value="1"/>
</dbReference>
<dbReference type="Proteomes" id="UP000466130">
    <property type="component" value="Unassembled WGS sequence"/>
</dbReference>
<comment type="similarity">
    <text evidence="1">Belongs to the bacterial solute-binding protein 3 family.</text>
</comment>
<organism evidence="5 6">
    <name type="scientific">Vreelandella piezotolerans</name>
    <dbReference type="NCBI Taxonomy" id="2609667"/>
    <lineage>
        <taxon>Bacteria</taxon>
        <taxon>Pseudomonadati</taxon>
        <taxon>Pseudomonadota</taxon>
        <taxon>Gammaproteobacteria</taxon>
        <taxon>Oceanospirillales</taxon>
        <taxon>Halomonadaceae</taxon>
        <taxon>Vreelandella</taxon>
    </lineage>
</organism>
<evidence type="ECO:0000256" key="2">
    <source>
        <dbReference type="ARBA" id="ARBA00022448"/>
    </source>
</evidence>
<evidence type="ECO:0000259" key="4">
    <source>
        <dbReference type="SMART" id="SM00062"/>
    </source>
</evidence>
<keyword evidence="2" id="KW-0813">Transport</keyword>
<dbReference type="Gene3D" id="3.40.190.10">
    <property type="entry name" value="Periplasmic binding protein-like II"/>
    <property type="match status" value="2"/>
</dbReference>
<sequence length="289" mass="31915">MSLHVSASPIALETSPTLMRIAQQQAITLGHRLQEIPFSYVVDGQPVGYSIDLCRAVVAGLQQRLGGVPLEVRFVPVTPVNRFILLRHGEIDLECGVTTRTSERLEQAAFSYPHFYTATRYVALAENAMRTVADLTGRSVVSTTGTINIEQLNALNRRHGLNIAVMLSRRHEEAFAMVDKGQAAAFVMDDSLLASLVARADAPERFRISDEAISDPQPYGLMMPLADAVFAEAVNQALHEYYQSGAIHALYDQWFLQPIPPDNQVMGLPMSAELAATFEWPDAHDPSRR</sequence>
<dbReference type="PANTHER" id="PTHR30085:SF2">
    <property type="entry name" value="GLUTAMATE_ASPARTATE IMPORT SOLUTE-BINDING PROTEIN"/>
    <property type="match status" value="1"/>
</dbReference>
<keyword evidence="3" id="KW-0732">Signal</keyword>
<evidence type="ECO:0000256" key="1">
    <source>
        <dbReference type="ARBA" id="ARBA00010333"/>
    </source>
</evidence>
<keyword evidence="6" id="KW-1185">Reference proteome</keyword>
<dbReference type="PANTHER" id="PTHR30085">
    <property type="entry name" value="AMINO ACID ABC TRANSPORTER PERMEASE"/>
    <property type="match status" value="1"/>
</dbReference>
<feature type="domain" description="Solute-binding protein family 3/N-terminal" evidence="4">
    <location>
        <begin position="26"/>
        <end position="258"/>
    </location>
</feature>
<proteinExistence type="inferred from homology"/>
<dbReference type="CDD" id="cd13688">
    <property type="entry name" value="PBP2_GltI_DEBP"/>
    <property type="match status" value="1"/>
</dbReference>
<accession>A0ABQ6XA95</accession>
<comment type="caution">
    <text evidence="5">The sequence shown here is derived from an EMBL/GenBank/DDBJ whole genome shotgun (WGS) entry which is preliminary data.</text>
</comment>
<name>A0ABQ6XA95_9GAMM</name>